<evidence type="ECO:0000313" key="2">
    <source>
        <dbReference type="EMBL" id="MFD2918255.1"/>
    </source>
</evidence>
<dbReference type="Gene3D" id="2.20.110.10">
    <property type="entry name" value="Histone H3 K4-specific methyltransferase SET7/9 N-terminal domain"/>
    <property type="match status" value="1"/>
</dbReference>
<keyword evidence="1" id="KW-0732">Signal</keyword>
<comment type="caution">
    <text evidence="2">The sequence shown here is derived from an EMBL/GenBank/DDBJ whole genome shotgun (WGS) entry which is preliminary data.</text>
</comment>
<sequence>MHKKLLVLLITTFTCVCYTQAQLYSFQLFRVNPCTNTTELERGTYYLVAQSGNGYKSVDGTVWLDSMGKYKIVSLSQRNVNFGTVNITDSVNTHIHYDKKINIKFDRQLGAEAYFDCKGLLNGVHEDIYENGILLMRGNFKNGEPKDSLTFFYRNGNVYQSVIFFRKKIHIREYDSLSVLTKITHVLDHTYFSTEYNATSFYPNGRVKKIEKVRRRTTTSKEYYPDKKLKSETNYSSKTDYDNEGRITAKYTWKDITASRGLVLQTTYEVVKTNYDKLHKKTSIIKYHSTQWGNNIPNFDLNSASYFVYWKQYADDGQETVLFKNISKHEMMQSGADIISQ</sequence>
<name>A0ABW5ZZ02_9BACT</name>
<gene>
    <name evidence="2" type="ORF">ACFS6H_00960</name>
</gene>
<protein>
    <recommendedName>
        <fullName evidence="4">YD repeat-containing protein</fullName>
    </recommendedName>
</protein>
<evidence type="ECO:0008006" key="4">
    <source>
        <dbReference type="Google" id="ProtNLM"/>
    </source>
</evidence>
<reference evidence="3" key="1">
    <citation type="journal article" date="2019" name="Int. J. Syst. Evol. Microbiol.">
        <title>The Global Catalogue of Microorganisms (GCM) 10K type strain sequencing project: providing services to taxonomists for standard genome sequencing and annotation.</title>
        <authorList>
            <consortium name="The Broad Institute Genomics Platform"/>
            <consortium name="The Broad Institute Genome Sequencing Center for Infectious Disease"/>
            <person name="Wu L."/>
            <person name="Ma J."/>
        </authorList>
    </citation>
    <scope>NUCLEOTIDE SEQUENCE [LARGE SCALE GENOMIC DNA]</scope>
    <source>
        <strain evidence="3">KCTC 23299</strain>
    </source>
</reference>
<accession>A0ABW5ZZ02</accession>
<dbReference type="Pfam" id="PF07661">
    <property type="entry name" value="MORN_2"/>
    <property type="match status" value="2"/>
</dbReference>
<organism evidence="2 3">
    <name type="scientific">Terrimonas rubra</name>
    <dbReference type="NCBI Taxonomy" id="1035890"/>
    <lineage>
        <taxon>Bacteria</taxon>
        <taxon>Pseudomonadati</taxon>
        <taxon>Bacteroidota</taxon>
        <taxon>Chitinophagia</taxon>
        <taxon>Chitinophagales</taxon>
        <taxon>Chitinophagaceae</taxon>
        <taxon>Terrimonas</taxon>
    </lineage>
</organism>
<dbReference type="EMBL" id="JBHUOZ010000001">
    <property type="protein sequence ID" value="MFD2918255.1"/>
    <property type="molecule type" value="Genomic_DNA"/>
</dbReference>
<keyword evidence="3" id="KW-1185">Reference proteome</keyword>
<evidence type="ECO:0000256" key="1">
    <source>
        <dbReference type="SAM" id="SignalP"/>
    </source>
</evidence>
<feature type="signal peptide" evidence="1">
    <location>
        <begin position="1"/>
        <end position="21"/>
    </location>
</feature>
<dbReference type="SUPFAM" id="SSF82185">
    <property type="entry name" value="Histone H3 K4-specific methyltransferase SET7/9 N-terminal domain"/>
    <property type="match status" value="1"/>
</dbReference>
<dbReference type="RefSeq" id="WP_386094057.1">
    <property type="nucleotide sequence ID" value="NZ_JBHUOZ010000001.1"/>
</dbReference>
<dbReference type="Proteomes" id="UP001597511">
    <property type="component" value="Unassembled WGS sequence"/>
</dbReference>
<evidence type="ECO:0000313" key="3">
    <source>
        <dbReference type="Proteomes" id="UP001597511"/>
    </source>
</evidence>
<feature type="chain" id="PRO_5045616112" description="YD repeat-containing protein" evidence="1">
    <location>
        <begin position="22"/>
        <end position="341"/>
    </location>
</feature>
<dbReference type="InterPro" id="IPR011652">
    <property type="entry name" value="MORN_2"/>
</dbReference>
<proteinExistence type="predicted"/>